<dbReference type="EMBL" id="JAMXQU010000005">
    <property type="protein sequence ID" value="MCO6160140.1"/>
    <property type="molecule type" value="Genomic_DNA"/>
</dbReference>
<feature type="compositionally biased region" description="Low complexity" evidence="1">
    <location>
        <begin position="243"/>
        <end position="252"/>
    </location>
</feature>
<name>A0ABT1CH12_9PROT</name>
<proteinExistence type="predicted"/>
<protein>
    <submittedName>
        <fullName evidence="2">DUF1826 domain-containing protein</fullName>
    </submittedName>
</protein>
<keyword evidence="3" id="KW-1185">Reference proteome</keyword>
<gene>
    <name evidence="2" type="ORF">NF685_08875</name>
</gene>
<dbReference type="Proteomes" id="UP001523401">
    <property type="component" value="Unassembled WGS sequence"/>
</dbReference>
<evidence type="ECO:0000256" key="1">
    <source>
        <dbReference type="SAM" id="MobiDB-lite"/>
    </source>
</evidence>
<feature type="compositionally biased region" description="Polar residues" evidence="1">
    <location>
        <begin position="267"/>
        <end position="276"/>
    </location>
</feature>
<organism evidence="2 3">
    <name type="scientific">Asaia lannensis NBRC 102526</name>
    <dbReference type="NCBI Taxonomy" id="1307926"/>
    <lineage>
        <taxon>Bacteria</taxon>
        <taxon>Pseudomonadati</taxon>
        <taxon>Pseudomonadota</taxon>
        <taxon>Alphaproteobacteria</taxon>
        <taxon>Acetobacterales</taxon>
        <taxon>Acetobacteraceae</taxon>
        <taxon>Asaia</taxon>
    </lineage>
</organism>
<evidence type="ECO:0000313" key="3">
    <source>
        <dbReference type="Proteomes" id="UP001523401"/>
    </source>
</evidence>
<evidence type="ECO:0000313" key="2">
    <source>
        <dbReference type="EMBL" id="MCO6160140.1"/>
    </source>
</evidence>
<feature type="region of interest" description="Disordered" evidence="1">
    <location>
        <begin position="232"/>
        <end position="278"/>
    </location>
</feature>
<dbReference type="Pfam" id="PF08856">
    <property type="entry name" value="DUF1826"/>
    <property type="match status" value="1"/>
</dbReference>
<sequence length="296" mass="32313">MFNPCPTRRVLAYRKEPLAITLPAGDLTILPFGLLDRVRDEAFRYLGSKPRPVILRGTIEALSAQLDTLLQGQSPALKEDILSLARLYADISGQDFVRIRLERVLTDSCRKFHVDHLSLRLLRSYVGPGVQWTRDEGVTIHDTPPGSVVLLAGTAHPGWSESCTARHRSPPMTDAQLSLGGRLLLTIDETSLGTDRSIDAMLAQTDEPHGDWSGRCADPACAAIHDAAQLEGESGQTASHQNAEQVAATTEAAQKHMHAQSPEDPSFQHSALSSEQLARRESTWNMAQGTGPHVLH</sequence>
<comment type="caution">
    <text evidence="2">The sequence shown here is derived from an EMBL/GenBank/DDBJ whole genome shotgun (WGS) entry which is preliminary data.</text>
</comment>
<reference evidence="2 3" key="1">
    <citation type="submission" date="2022-06" db="EMBL/GenBank/DDBJ databases">
        <title>Whole-genome of Asaia lannensis strain LMG 27011T.</title>
        <authorList>
            <person name="Sombolestani A."/>
        </authorList>
    </citation>
    <scope>NUCLEOTIDE SEQUENCE [LARGE SCALE GENOMIC DNA]</scope>
    <source>
        <strain evidence="2 3">NBRC 102526</strain>
    </source>
</reference>
<dbReference type="RefSeq" id="WP_252849370.1">
    <property type="nucleotide sequence ID" value="NZ_BAPW01000028.1"/>
</dbReference>
<dbReference type="InterPro" id="IPR014955">
    <property type="entry name" value="DUF1826"/>
</dbReference>
<accession>A0ABT1CH12</accession>